<dbReference type="InterPro" id="IPR010982">
    <property type="entry name" value="Lambda_DNA-bd_dom_sf"/>
</dbReference>
<dbReference type="Gene3D" id="1.10.260.40">
    <property type="entry name" value="lambda repressor-like DNA-binding domains"/>
    <property type="match status" value="1"/>
</dbReference>
<sequence length="123" mass="13775">MKTIGEKIQILREERNLKQKELAELAGITEATLSRYENGKREPKGEIISKLANVLNVSTDYLLGRNDIITSSVEPTGNLAEQVGLKLIKELEKDGYKIEEKDLPNLILAAKITLAQNKKNQDD</sequence>
<proteinExistence type="predicted"/>
<name>A0AAE2RX67_CLOBE</name>
<reference evidence="3" key="1">
    <citation type="submission" date="2020-11" db="EMBL/GenBank/DDBJ databases">
        <authorList>
            <person name="Thieme N."/>
            <person name="Liebl W."/>
            <person name="Zverlov V."/>
        </authorList>
    </citation>
    <scope>NUCLEOTIDE SEQUENCE</scope>
    <source>
        <strain evidence="3">NT08</strain>
    </source>
</reference>
<organism evidence="3 4">
    <name type="scientific">Clostridium beijerinckii</name>
    <name type="common">Clostridium MP</name>
    <dbReference type="NCBI Taxonomy" id="1520"/>
    <lineage>
        <taxon>Bacteria</taxon>
        <taxon>Bacillati</taxon>
        <taxon>Bacillota</taxon>
        <taxon>Clostridia</taxon>
        <taxon>Eubacteriales</taxon>
        <taxon>Clostridiaceae</taxon>
        <taxon>Clostridium</taxon>
    </lineage>
</organism>
<dbReference type="GO" id="GO:0003677">
    <property type="term" value="F:DNA binding"/>
    <property type="evidence" value="ECO:0007669"/>
    <property type="project" value="UniProtKB-KW"/>
</dbReference>
<gene>
    <name evidence="3" type="ORF">IS491_26850</name>
</gene>
<dbReference type="PANTHER" id="PTHR46558">
    <property type="entry name" value="TRACRIPTIONAL REGULATORY PROTEIN-RELATED-RELATED"/>
    <property type="match status" value="1"/>
</dbReference>
<dbReference type="PANTHER" id="PTHR46558:SF11">
    <property type="entry name" value="HTH-TYPE TRANSCRIPTIONAL REGULATOR XRE"/>
    <property type="match status" value="1"/>
</dbReference>
<evidence type="ECO:0000259" key="2">
    <source>
        <dbReference type="PROSITE" id="PS50943"/>
    </source>
</evidence>
<dbReference type="SUPFAM" id="SSF47413">
    <property type="entry name" value="lambda repressor-like DNA-binding domains"/>
    <property type="match status" value="1"/>
</dbReference>
<dbReference type="Proteomes" id="UP000631418">
    <property type="component" value="Unassembled WGS sequence"/>
</dbReference>
<comment type="caution">
    <text evidence="3">The sequence shown here is derived from an EMBL/GenBank/DDBJ whole genome shotgun (WGS) entry which is preliminary data.</text>
</comment>
<dbReference type="EMBL" id="JADOEF010000004">
    <property type="protein sequence ID" value="MBF7812211.1"/>
    <property type="molecule type" value="Genomic_DNA"/>
</dbReference>
<dbReference type="RefSeq" id="WP_011968941.1">
    <property type="nucleotide sequence ID" value="NZ_CP073279.1"/>
</dbReference>
<dbReference type="CDD" id="cd00093">
    <property type="entry name" value="HTH_XRE"/>
    <property type="match status" value="1"/>
</dbReference>
<protein>
    <submittedName>
        <fullName evidence="3">Helix-turn-helix transcriptional regulator</fullName>
    </submittedName>
</protein>
<dbReference type="SMART" id="SM00530">
    <property type="entry name" value="HTH_XRE"/>
    <property type="match status" value="1"/>
</dbReference>
<evidence type="ECO:0000313" key="3">
    <source>
        <dbReference type="EMBL" id="MBF7812211.1"/>
    </source>
</evidence>
<evidence type="ECO:0000313" key="4">
    <source>
        <dbReference type="Proteomes" id="UP000631418"/>
    </source>
</evidence>
<feature type="domain" description="HTH cro/C1-type" evidence="2">
    <location>
        <begin position="8"/>
        <end position="62"/>
    </location>
</feature>
<dbReference type="InterPro" id="IPR001387">
    <property type="entry name" value="Cro/C1-type_HTH"/>
</dbReference>
<keyword evidence="1" id="KW-0238">DNA-binding</keyword>
<dbReference type="AlphaFoldDB" id="A0AAE2RX67"/>
<accession>A0AAE2RX67</accession>
<dbReference type="PROSITE" id="PS50943">
    <property type="entry name" value="HTH_CROC1"/>
    <property type="match status" value="1"/>
</dbReference>
<evidence type="ECO:0000256" key="1">
    <source>
        <dbReference type="ARBA" id="ARBA00023125"/>
    </source>
</evidence>
<dbReference type="Pfam" id="PF01381">
    <property type="entry name" value="HTH_3"/>
    <property type="match status" value="1"/>
</dbReference>